<dbReference type="InterPro" id="IPR032675">
    <property type="entry name" value="LRR_dom_sf"/>
</dbReference>
<accession>A0A9W9AV94</accession>
<dbReference type="EMBL" id="JANVFS010000006">
    <property type="protein sequence ID" value="KAJ4491360.1"/>
    <property type="molecule type" value="Genomic_DNA"/>
</dbReference>
<comment type="caution">
    <text evidence="1">The sequence shown here is derived from an EMBL/GenBank/DDBJ whole genome shotgun (WGS) entry which is preliminary data.</text>
</comment>
<reference evidence="1" key="2">
    <citation type="journal article" date="2023" name="Proc. Natl. Acad. Sci. U.S.A.">
        <title>A global phylogenomic analysis of the shiitake genus Lentinula.</title>
        <authorList>
            <person name="Sierra-Patev S."/>
            <person name="Min B."/>
            <person name="Naranjo-Ortiz M."/>
            <person name="Looney B."/>
            <person name="Konkel Z."/>
            <person name="Slot J.C."/>
            <person name="Sakamoto Y."/>
            <person name="Steenwyk J.L."/>
            <person name="Rokas A."/>
            <person name="Carro J."/>
            <person name="Camarero S."/>
            <person name="Ferreira P."/>
            <person name="Molpeceres G."/>
            <person name="Ruiz-Duenas F.J."/>
            <person name="Serrano A."/>
            <person name="Henrissat B."/>
            <person name="Drula E."/>
            <person name="Hughes K.W."/>
            <person name="Mata J.L."/>
            <person name="Ishikawa N.K."/>
            <person name="Vargas-Isla R."/>
            <person name="Ushijima S."/>
            <person name="Smith C.A."/>
            <person name="Donoghue J."/>
            <person name="Ahrendt S."/>
            <person name="Andreopoulos W."/>
            <person name="He G."/>
            <person name="LaButti K."/>
            <person name="Lipzen A."/>
            <person name="Ng V."/>
            <person name="Riley R."/>
            <person name="Sandor L."/>
            <person name="Barry K."/>
            <person name="Martinez A.T."/>
            <person name="Xiao Y."/>
            <person name="Gibbons J.G."/>
            <person name="Terashima K."/>
            <person name="Grigoriev I.V."/>
            <person name="Hibbett D."/>
        </authorList>
    </citation>
    <scope>NUCLEOTIDE SEQUENCE</scope>
    <source>
        <strain evidence="1">Sp2 HRB7682 ss15</strain>
    </source>
</reference>
<reference evidence="1" key="1">
    <citation type="submission" date="2022-08" db="EMBL/GenBank/DDBJ databases">
        <authorList>
            <consortium name="DOE Joint Genome Institute"/>
            <person name="Min B."/>
            <person name="Riley R."/>
            <person name="Sierra-Patev S."/>
            <person name="Naranjo-Ortiz M."/>
            <person name="Looney B."/>
            <person name="Konkel Z."/>
            <person name="Slot J.C."/>
            <person name="Sakamoto Y."/>
            <person name="Steenwyk J.L."/>
            <person name="Rokas A."/>
            <person name="Carro J."/>
            <person name="Camarero S."/>
            <person name="Ferreira P."/>
            <person name="Molpeceres G."/>
            <person name="Ruiz-Duenas F.J."/>
            <person name="Serrano A."/>
            <person name="Henrissat B."/>
            <person name="Drula E."/>
            <person name="Hughes K.W."/>
            <person name="Mata J.L."/>
            <person name="Ishikawa N.K."/>
            <person name="Vargas-Isla R."/>
            <person name="Ushijima S."/>
            <person name="Smith C.A."/>
            <person name="Ahrendt S."/>
            <person name="Andreopoulos W."/>
            <person name="He G."/>
            <person name="Labutti K."/>
            <person name="Lipzen A."/>
            <person name="Ng V."/>
            <person name="Sandor L."/>
            <person name="Barry K."/>
            <person name="Martinez A.T."/>
            <person name="Xiao Y."/>
            <person name="Gibbons J.G."/>
            <person name="Terashima K."/>
            <person name="Hibbett D.S."/>
            <person name="Grigoriev I.V."/>
        </authorList>
    </citation>
    <scope>NUCLEOTIDE SEQUENCE</scope>
    <source>
        <strain evidence="1">Sp2 HRB7682 ss15</strain>
    </source>
</reference>
<sequence>MTVSDLSNGVIMDFPVELYRPVVGFISHRPTLLSLLLASHHLNVEAERSLYYKFEHVHNVQTQVLFLNRIIDCPRVACLVYSYKFEIDWRTNFGANHIYWELLPKALRAMVNLKILQFRTNGGAPVNGLLDGCTFQLKHCHWHCHSDEPQMQTFLQTQKSLRSLSLGGWDDTRFPAPSDQNEQPEFREIAGSYGVIHAFLPGRDITHVRWVPDLDDPWDISTGLDVVGLSPSFQKLKFLKLGGYFMRPHLCSISEHLTSLVFLELMGYDKMEDASVFALPSIKVLRISIRWGLNKIAIEDPQARAEEIFAGSKSLQYIEIEEESTYRDHNKIQQYSRWGRDVGMVNRYATDEIWPSIC</sequence>
<gene>
    <name evidence="1" type="ORF">C8J55DRAFT_556944</name>
</gene>
<dbReference type="Gene3D" id="3.80.10.10">
    <property type="entry name" value="Ribonuclease Inhibitor"/>
    <property type="match status" value="1"/>
</dbReference>
<evidence type="ECO:0000313" key="2">
    <source>
        <dbReference type="Proteomes" id="UP001150238"/>
    </source>
</evidence>
<proteinExistence type="predicted"/>
<dbReference type="Proteomes" id="UP001150238">
    <property type="component" value="Unassembled WGS sequence"/>
</dbReference>
<organism evidence="1 2">
    <name type="scientific">Lentinula lateritia</name>
    <dbReference type="NCBI Taxonomy" id="40482"/>
    <lineage>
        <taxon>Eukaryota</taxon>
        <taxon>Fungi</taxon>
        <taxon>Dikarya</taxon>
        <taxon>Basidiomycota</taxon>
        <taxon>Agaricomycotina</taxon>
        <taxon>Agaricomycetes</taxon>
        <taxon>Agaricomycetidae</taxon>
        <taxon>Agaricales</taxon>
        <taxon>Marasmiineae</taxon>
        <taxon>Omphalotaceae</taxon>
        <taxon>Lentinula</taxon>
    </lineage>
</organism>
<dbReference type="AlphaFoldDB" id="A0A9W9AV94"/>
<evidence type="ECO:0008006" key="3">
    <source>
        <dbReference type="Google" id="ProtNLM"/>
    </source>
</evidence>
<evidence type="ECO:0000313" key="1">
    <source>
        <dbReference type="EMBL" id="KAJ4491360.1"/>
    </source>
</evidence>
<name>A0A9W9AV94_9AGAR</name>
<dbReference type="SUPFAM" id="SSF52047">
    <property type="entry name" value="RNI-like"/>
    <property type="match status" value="1"/>
</dbReference>
<protein>
    <recommendedName>
        <fullName evidence="3">F-box domain-containing protein</fullName>
    </recommendedName>
</protein>